<gene>
    <name evidence="2" type="ORF">NCTC10122_00343</name>
</gene>
<dbReference type="Proteomes" id="UP000290942">
    <property type="component" value="Chromosome"/>
</dbReference>
<organism evidence="2 3">
    <name type="scientific">Mycoplasmopsis bovigenitalium</name>
    <dbReference type="NCBI Taxonomy" id="2112"/>
    <lineage>
        <taxon>Bacteria</taxon>
        <taxon>Bacillati</taxon>
        <taxon>Mycoplasmatota</taxon>
        <taxon>Mycoplasmoidales</taxon>
        <taxon>Metamycoplasmataceae</taxon>
        <taxon>Mycoplasmopsis</taxon>
    </lineage>
</organism>
<evidence type="ECO:0000313" key="3">
    <source>
        <dbReference type="Proteomes" id="UP000290942"/>
    </source>
</evidence>
<proteinExistence type="predicted"/>
<feature type="compositionally biased region" description="Basic residues" evidence="1">
    <location>
        <begin position="394"/>
        <end position="403"/>
    </location>
</feature>
<protein>
    <submittedName>
        <fullName evidence="2">Uncharacterized protein</fullName>
    </submittedName>
</protein>
<dbReference type="NCBIfam" id="NF045891">
    <property type="entry name" value="ICE_Mbov_0400"/>
    <property type="match status" value="1"/>
</dbReference>
<dbReference type="AlphaFoldDB" id="A0A449A8X9"/>
<reference evidence="2 3" key="1">
    <citation type="submission" date="2019-01" db="EMBL/GenBank/DDBJ databases">
        <authorList>
            <consortium name="Pathogen Informatics"/>
        </authorList>
    </citation>
    <scope>NUCLEOTIDE SEQUENCE [LARGE SCALE GENOMIC DNA]</scope>
    <source>
        <strain evidence="2 3">NCTC10122</strain>
    </source>
</reference>
<dbReference type="RefSeq" id="WP_129687653.1">
    <property type="nucleotide sequence ID" value="NZ_LR214970.1"/>
</dbReference>
<sequence>MQFDKFTPYMPKHSMLFNVYGQPIKEHPIVIWYNGNDGMYYFVKARSANIYESKKVRFPTEILIPADATASYSLFKSDSLVDCSQIFRMDEKEFKIAYGKDNFPRVDKLPFNYAMQIITEIEKNFKNDHISLMNVSITGYNDKQKPIIEPELLYASKASFEQEQGWWENLFDNNETETIRKANAFVVSYHRTNRTRVELNPVDAGIDIAKEQLKVDRIYTPIYHYLYDNKLLDKGYNVVEIIDLVKRDILNTEEFKGYRVSDGTIWSSLTLPWGKRRTSLNFYDEFRINSDKLTKIQQDHFFFNVKDNEILEFKNAYENESLTEWIDKSVFSNEFKDFSKEIFGNSGWPMEEISTWFIKERYCVENTSIIDEELKSRNLLNQNSQEPEKERNHQIQKRRTMHM</sequence>
<evidence type="ECO:0000256" key="1">
    <source>
        <dbReference type="SAM" id="MobiDB-lite"/>
    </source>
</evidence>
<evidence type="ECO:0000313" key="2">
    <source>
        <dbReference type="EMBL" id="VEU60743.1"/>
    </source>
</evidence>
<dbReference type="EMBL" id="LR214970">
    <property type="protein sequence ID" value="VEU60743.1"/>
    <property type="molecule type" value="Genomic_DNA"/>
</dbReference>
<feature type="region of interest" description="Disordered" evidence="1">
    <location>
        <begin position="380"/>
        <end position="403"/>
    </location>
</feature>
<accession>A0A449A8X9</accession>
<name>A0A449A8X9_9BACT</name>